<feature type="domain" description="DUF7343" evidence="3">
    <location>
        <begin position="321"/>
        <end position="382"/>
    </location>
</feature>
<evidence type="ECO:0000256" key="1">
    <source>
        <dbReference type="SAM" id="MobiDB-lite"/>
    </source>
</evidence>
<dbReference type="RefSeq" id="WP_256533920.1">
    <property type="nucleotide sequence ID" value="NZ_CP101824.1"/>
</dbReference>
<feature type="region of interest" description="Disordered" evidence="1">
    <location>
        <begin position="284"/>
        <end position="324"/>
    </location>
</feature>
<keyword evidence="6" id="KW-1185">Reference proteome</keyword>
<comment type="caution">
    <text evidence="5">The sequence shown here is derived from an EMBL/GenBank/DDBJ whole genome shotgun (WGS) entry which is preliminary data.</text>
</comment>
<organism evidence="5 6">
    <name type="scientific">Halovivax cerinus</name>
    <dbReference type="NCBI Taxonomy" id="1487865"/>
    <lineage>
        <taxon>Archaea</taxon>
        <taxon>Methanobacteriati</taxon>
        <taxon>Methanobacteriota</taxon>
        <taxon>Stenosarchaea group</taxon>
        <taxon>Halobacteria</taxon>
        <taxon>Halobacteriales</taxon>
        <taxon>Natrialbaceae</taxon>
        <taxon>Halovivax</taxon>
    </lineage>
</organism>
<gene>
    <name evidence="5" type="ORF">ACFOUR_04810</name>
</gene>
<name>A0ABD5NKW7_9EURY</name>
<keyword evidence="2" id="KW-0472">Membrane</keyword>
<feature type="domain" description="DUF7345" evidence="4">
    <location>
        <begin position="42"/>
        <end position="189"/>
    </location>
</feature>
<dbReference type="AlphaFoldDB" id="A0ABD5NKW7"/>
<evidence type="ECO:0000256" key="2">
    <source>
        <dbReference type="SAM" id="Phobius"/>
    </source>
</evidence>
<feature type="compositionally biased region" description="Acidic residues" evidence="1">
    <location>
        <begin position="313"/>
        <end position="323"/>
    </location>
</feature>
<protein>
    <submittedName>
        <fullName evidence="5">Helix-turn-helix transcriptional regulator</fullName>
    </submittedName>
</protein>
<dbReference type="InterPro" id="IPR055769">
    <property type="entry name" value="DUF7345"/>
</dbReference>
<evidence type="ECO:0000313" key="5">
    <source>
        <dbReference type="EMBL" id="MFC3957693.1"/>
    </source>
</evidence>
<keyword evidence="2" id="KW-1133">Transmembrane helix</keyword>
<dbReference type="Pfam" id="PF24036">
    <property type="entry name" value="DUF7345"/>
    <property type="match status" value="1"/>
</dbReference>
<evidence type="ECO:0000259" key="4">
    <source>
        <dbReference type="Pfam" id="PF24036"/>
    </source>
</evidence>
<evidence type="ECO:0000259" key="3">
    <source>
        <dbReference type="Pfam" id="PF24034"/>
    </source>
</evidence>
<dbReference type="InterPro" id="IPR055767">
    <property type="entry name" value="DUF7343"/>
</dbReference>
<keyword evidence="2" id="KW-0812">Transmembrane</keyword>
<dbReference type="Pfam" id="PF24034">
    <property type="entry name" value="DUF7343"/>
    <property type="match status" value="1"/>
</dbReference>
<evidence type="ECO:0000313" key="6">
    <source>
        <dbReference type="Proteomes" id="UP001595846"/>
    </source>
</evidence>
<dbReference type="EMBL" id="JBHSAQ010000002">
    <property type="protein sequence ID" value="MFC3957693.1"/>
    <property type="molecule type" value="Genomic_DNA"/>
</dbReference>
<dbReference type="GeneID" id="73903066"/>
<accession>A0ABD5NKW7</accession>
<dbReference type="Proteomes" id="UP001595846">
    <property type="component" value="Unassembled WGS sequence"/>
</dbReference>
<feature type="transmembrane region" description="Helical" evidence="2">
    <location>
        <begin position="234"/>
        <end position="254"/>
    </location>
</feature>
<proteinExistence type="predicted"/>
<reference evidence="5 6" key="1">
    <citation type="journal article" date="2019" name="Int. J. Syst. Evol. Microbiol.">
        <title>The Global Catalogue of Microorganisms (GCM) 10K type strain sequencing project: providing services to taxonomists for standard genome sequencing and annotation.</title>
        <authorList>
            <consortium name="The Broad Institute Genomics Platform"/>
            <consortium name="The Broad Institute Genome Sequencing Center for Infectious Disease"/>
            <person name="Wu L."/>
            <person name="Ma J."/>
        </authorList>
    </citation>
    <scope>NUCLEOTIDE SEQUENCE [LARGE SCALE GENOMIC DNA]</scope>
    <source>
        <strain evidence="5 6">IBRC-M 10256</strain>
    </source>
</reference>
<sequence length="390" mass="43495">MRVRSALLVSLVVALLLSVGPTTAVALDDHDQRDDQRQDIVIELQDDGDAIWTVEYHRVLANESEREQFQTFADEVRSGERDVRTDRSTFAQFLPYAEERTGREMAIQDASWDRPTVRPVSDVAGYNATAYSNETQVGTLRFSFTWTNFAEVDGSHLRLQDTFLTASGDPWYSEVGSNQRLVLQAPENHDFVRTPHGIDNNRIVWEGPTLLGPDDYDIVLVSRAGVLGFLRGSWPLLLGGLSLVAVAGGLIWYVRTRDDEWDDDAPLPDWWPASEAFPDRIQRLLDGSSNGDAGGPSTPPADDPVEQTTTEAETSDVDPELLSDEERVVHMLTENGGRMKQAAIVDETGWSNAKVSQLLSQMDDDDEIEKLRIGRENLITLPDVDPTQIE</sequence>